<dbReference type="Proteomes" id="UP001056708">
    <property type="component" value="Chromosome"/>
</dbReference>
<protein>
    <submittedName>
        <fullName evidence="1">Uncharacterized protein</fullName>
    </submittedName>
</protein>
<organism evidence="1 2">
    <name type="scientific">Phormidium yuhuli AB48</name>
    <dbReference type="NCBI Taxonomy" id="2940671"/>
    <lineage>
        <taxon>Bacteria</taxon>
        <taxon>Bacillati</taxon>
        <taxon>Cyanobacteriota</taxon>
        <taxon>Cyanophyceae</taxon>
        <taxon>Oscillatoriophycideae</taxon>
        <taxon>Oscillatoriales</taxon>
        <taxon>Oscillatoriaceae</taxon>
        <taxon>Phormidium</taxon>
        <taxon>Phormidium yuhuli</taxon>
    </lineage>
</organism>
<accession>A0ABY5ALG8</accession>
<sequence length="111" mass="13103">MSYTFDIINILPVLNFFDHQQQLEQTPHRSLAYLGSYDCTLDGFIQSTELVHHKPDWDWDAVVSAMVEFWLSQEERVRHWKEVFQESSDGDLIVARVANVKSLRREFEAML</sequence>
<dbReference type="RefSeq" id="WP_252661658.1">
    <property type="nucleotide sequence ID" value="NZ_CP098611.1"/>
</dbReference>
<reference evidence="1" key="1">
    <citation type="submission" date="2022-06" db="EMBL/GenBank/DDBJ databases">
        <title>Genome sequence of Phormidium yuhuli AB48 isolated from an industrial photobioreactor environment.</title>
        <authorList>
            <person name="Qiu Y."/>
            <person name="Noonan A.J.C."/>
            <person name="Dofher K."/>
            <person name="Koch M."/>
            <person name="Kieft B."/>
            <person name="Lin X."/>
            <person name="Ziels R.M."/>
            <person name="Hallam S.J."/>
        </authorList>
    </citation>
    <scope>NUCLEOTIDE SEQUENCE</scope>
    <source>
        <strain evidence="1">AB48</strain>
    </source>
</reference>
<gene>
    <name evidence="1" type="ORF">NEA10_14455</name>
</gene>
<proteinExistence type="predicted"/>
<dbReference type="EMBL" id="CP098611">
    <property type="protein sequence ID" value="USR90045.1"/>
    <property type="molecule type" value="Genomic_DNA"/>
</dbReference>
<evidence type="ECO:0000313" key="2">
    <source>
        <dbReference type="Proteomes" id="UP001056708"/>
    </source>
</evidence>
<evidence type="ECO:0000313" key="1">
    <source>
        <dbReference type="EMBL" id="USR90045.1"/>
    </source>
</evidence>
<name>A0ABY5ALG8_9CYAN</name>
<keyword evidence="2" id="KW-1185">Reference proteome</keyword>